<dbReference type="EMBL" id="QTSX02004994">
    <property type="protein sequence ID" value="KAJ9062725.1"/>
    <property type="molecule type" value="Genomic_DNA"/>
</dbReference>
<protein>
    <submittedName>
        <fullName evidence="1">Uncharacterized protein</fullName>
    </submittedName>
</protein>
<comment type="caution">
    <text evidence="1">The sequence shown here is derived from an EMBL/GenBank/DDBJ whole genome shotgun (WGS) entry which is preliminary data.</text>
</comment>
<evidence type="ECO:0000313" key="1">
    <source>
        <dbReference type="EMBL" id="KAJ9062725.1"/>
    </source>
</evidence>
<name>A0ACC2SK61_9FUNG</name>
<accession>A0ACC2SK61</accession>
<keyword evidence="2" id="KW-1185">Reference proteome</keyword>
<sequence>MPACPAWRLGVGLIPARDLETVLTSVYNWLHLRQRNTSIILPQLDLSQNMLNLQLESFEGDVKGAVIVNWLHSTKTRLFICQVPEPM</sequence>
<dbReference type="Proteomes" id="UP001165960">
    <property type="component" value="Unassembled WGS sequence"/>
</dbReference>
<organism evidence="1 2">
    <name type="scientific">Entomophthora muscae</name>
    <dbReference type="NCBI Taxonomy" id="34485"/>
    <lineage>
        <taxon>Eukaryota</taxon>
        <taxon>Fungi</taxon>
        <taxon>Fungi incertae sedis</taxon>
        <taxon>Zoopagomycota</taxon>
        <taxon>Entomophthoromycotina</taxon>
        <taxon>Entomophthoromycetes</taxon>
        <taxon>Entomophthorales</taxon>
        <taxon>Entomophthoraceae</taxon>
        <taxon>Entomophthora</taxon>
    </lineage>
</organism>
<proteinExistence type="predicted"/>
<reference evidence="1" key="1">
    <citation type="submission" date="2022-04" db="EMBL/GenBank/DDBJ databases">
        <title>Genome of the entomopathogenic fungus Entomophthora muscae.</title>
        <authorList>
            <person name="Elya C."/>
            <person name="Lovett B.R."/>
            <person name="Lee E."/>
            <person name="Macias A.M."/>
            <person name="Hajek A.E."/>
            <person name="De Bivort B.L."/>
            <person name="Kasson M.T."/>
            <person name="De Fine Licht H.H."/>
            <person name="Stajich J.E."/>
        </authorList>
    </citation>
    <scope>NUCLEOTIDE SEQUENCE</scope>
    <source>
        <strain evidence="1">Berkeley</strain>
    </source>
</reference>
<gene>
    <name evidence="1" type="ORF">DSO57_1007895</name>
</gene>
<evidence type="ECO:0000313" key="2">
    <source>
        <dbReference type="Proteomes" id="UP001165960"/>
    </source>
</evidence>